<protein>
    <recommendedName>
        <fullName evidence="6">Beta-lactamase-related domain-containing protein</fullName>
    </recommendedName>
</protein>
<dbReference type="Pfam" id="PF00144">
    <property type="entry name" value="Beta-lactamase"/>
    <property type="match status" value="1"/>
</dbReference>
<feature type="domain" description="Peptidase S12 Pab87-related C-terminal" evidence="3">
    <location>
        <begin position="346"/>
        <end position="442"/>
    </location>
</feature>
<dbReference type="PANTHER" id="PTHR46825">
    <property type="entry name" value="D-ALANYL-D-ALANINE-CARBOXYPEPTIDASE/ENDOPEPTIDASE AMPH"/>
    <property type="match status" value="1"/>
</dbReference>
<evidence type="ECO:0000256" key="1">
    <source>
        <dbReference type="ARBA" id="ARBA00038215"/>
    </source>
</evidence>
<dbReference type="SUPFAM" id="SSF56601">
    <property type="entry name" value="beta-lactamase/transpeptidase-like"/>
    <property type="match status" value="1"/>
</dbReference>
<evidence type="ECO:0000313" key="5">
    <source>
        <dbReference type="Proteomes" id="UP000758155"/>
    </source>
</evidence>
<organism evidence="4 5">
    <name type="scientific">Didymella heteroderae</name>
    <dbReference type="NCBI Taxonomy" id="1769908"/>
    <lineage>
        <taxon>Eukaryota</taxon>
        <taxon>Fungi</taxon>
        <taxon>Dikarya</taxon>
        <taxon>Ascomycota</taxon>
        <taxon>Pezizomycotina</taxon>
        <taxon>Dothideomycetes</taxon>
        <taxon>Pleosporomycetidae</taxon>
        <taxon>Pleosporales</taxon>
        <taxon>Pleosporineae</taxon>
        <taxon>Didymellaceae</taxon>
        <taxon>Didymella</taxon>
    </lineage>
</organism>
<dbReference type="Gene3D" id="3.40.710.10">
    <property type="entry name" value="DD-peptidase/beta-lactamase superfamily"/>
    <property type="match status" value="1"/>
</dbReference>
<dbReference type="OrthoDB" id="552049at2759"/>
<keyword evidence="5" id="KW-1185">Reference proteome</keyword>
<comment type="similarity">
    <text evidence="1">Belongs to the peptidase S12 family.</text>
</comment>
<comment type="caution">
    <text evidence="4">The sequence shown here is derived from an EMBL/GenBank/DDBJ whole genome shotgun (WGS) entry which is preliminary data.</text>
</comment>
<dbReference type="InterPro" id="IPR001466">
    <property type="entry name" value="Beta-lactam-related"/>
</dbReference>
<reference evidence="4" key="1">
    <citation type="submission" date="2019-04" db="EMBL/GenBank/DDBJ databases">
        <title>Sequencing of skin fungus with MAO and IRED activity.</title>
        <authorList>
            <person name="Marsaioli A.J."/>
            <person name="Bonatto J.M.C."/>
            <person name="Reis Junior O."/>
        </authorList>
    </citation>
    <scope>NUCLEOTIDE SEQUENCE</scope>
    <source>
        <strain evidence="4">28M1</strain>
    </source>
</reference>
<dbReference type="AlphaFoldDB" id="A0A9P4WTB7"/>
<dbReference type="EMBL" id="SWKV01000021">
    <property type="protein sequence ID" value="KAF3041389.1"/>
    <property type="molecule type" value="Genomic_DNA"/>
</dbReference>
<dbReference type="InterPro" id="IPR021860">
    <property type="entry name" value="Peptidase_S12_Pab87-rel_C"/>
</dbReference>
<dbReference type="Pfam" id="PF11954">
    <property type="entry name" value="DUF3471"/>
    <property type="match status" value="1"/>
</dbReference>
<dbReference type="InterPro" id="IPR012338">
    <property type="entry name" value="Beta-lactam/transpept-like"/>
</dbReference>
<feature type="domain" description="Beta-lactamase-related" evidence="2">
    <location>
        <begin position="3"/>
        <end position="288"/>
    </location>
</feature>
<dbReference type="Proteomes" id="UP000758155">
    <property type="component" value="Unassembled WGS sequence"/>
</dbReference>
<gene>
    <name evidence="4" type="ORF">E8E12_009332</name>
</gene>
<sequence>MVEGFGYSNIESGVRNTPWTLFYGASTTKAFTAAAFAKLIEDRTEAASLSWQTKLRDIDPENFHLADQNLTNNVTIEDALSHCSGMPSHDNSSLVEFRYKEETPKSYLRRLASLPVGDLSKGRHLYTNFMLEEILRRSIWIKLGMHQTSFEPHSTPWQSSDLATGYTWSEIFQSYLPLPSRDYSCQEGASAVVSNVVDYTKWIHCLIHQRGPLSKASHRELITVRAHKKSKSWKGVSRQGYALGWSTLRYKEHDVLYHTGTLPGYSCLVIFCPSLKWGTVAFSNSHHRGLGVSSVICWGLLDDILGAPYEAKSYWERHAERKMRIARNRESIHMVIPPSFRERAPFSAGFEDYLGHYSHPAYGTYHIRSRGGVLLIEAMDLPCRSVFVFEHIDRDDFLLRQHKVDWDTMDVFRARFHVKNCKVLKLGIAFKEAMMDEMIYFTKRLPA</sequence>
<proteinExistence type="inferred from homology"/>
<evidence type="ECO:0008006" key="6">
    <source>
        <dbReference type="Google" id="ProtNLM"/>
    </source>
</evidence>
<evidence type="ECO:0000259" key="2">
    <source>
        <dbReference type="Pfam" id="PF00144"/>
    </source>
</evidence>
<dbReference type="InterPro" id="IPR050491">
    <property type="entry name" value="AmpC-like"/>
</dbReference>
<evidence type="ECO:0000313" key="4">
    <source>
        <dbReference type="EMBL" id="KAF3041389.1"/>
    </source>
</evidence>
<dbReference type="Gene3D" id="2.40.128.600">
    <property type="match status" value="1"/>
</dbReference>
<accession>A0A9P4WTB7</accession>
<name>A0A9P4WTB7_9PLEO</name>
<dbReference type="PANTHER" id="PTHR46825:SF9">
    <property type="entry name" value="BETA-LACTAMASE-RELATED DOMAIN-CONTAINING PROTEIN"/>
    <property type="match status" value="1"/>
</dbReference>
<evidence type="ECO:0000259" key="3">
    <source>
        <dbReference type="Pfam" id="PF11954"/>
    </source>
</evidence>